<dbReference type="PANTHER" id="PTHR16212">
    <property type="entry name" value="FOCADHESIN FAMILY MEMBER"/>
    <property type="match status" value="1"/>
</dbReference>
<accession>A0A2Y9D0G8</accession>
<protein>
    <recommendedName>
        <fullName evidence="1">DUF3730 domain-containing protein</fullName>
    </recommendedName>
</protein>
<evidence type="ECO:0000313" key="2">
    <source>
        <dbReference type="EnsemblMetazoa" id="AALB016073-PA"/>
    </source>
</evidence>
<proteinExistence type="predicted"/>
<dbReference type="VEuPathDB" id="VectorBase:AALB20_035307"/>
<evidence type="ECO:0000313" key="3">
    <source>
        <dbReference type="Proteomes" id="UP000069272"/>
    </source>
</evidence>
<dbReference type="SUPFAM" id="SSF48371">
    <property type="entry name" value="ARM repeat"/>
    <property type="match status" value="1"/>
</dbReference>
<dbReference type="PANTHER" id="PTHR16212:SF4">
    <property type="entry name" value="FOCADHESIN"/>
    <property type="match status" value="1"/>
</dbReference>
<organism evidence="2 3">
    <name type="scientific">Anopheles albimanus</name>
    <name type="common">New world malaria mosquito</name>
    <dbReference type="NCBI Taxonomy" id="7167"/>
    <lineage>
        <taxon>Eukaryota</taxon>
        <taxon>Metazoa</taxon>
        <taxon>Ecdysozoa</taxon>
        <taxon>Arthropoda</taxon>
        <taxon>Hexapoda</taxon>
        <taxon>Insecta</taxon>
        <taxon>Pterygota</taxon>
        <taxon>Neoptera</taxon>
        <taxon>Endopterygota</taxon>
        <taxon>Diptera</taxon>
        <taxon>Nematocera</taxon>
        <taxon>Culicoidea</taxon>
        <taxon>Culicidae</taxon>
        <taxon>Anophelinae</taxon>
        <taxon>Anopheles</taxon>
    </lineage>
</organism>
<dbReference type="AlphaFoldDB" id="A0A2Y9D0G8"/>
<reference evidence="2" key="2">
    <citation type="submission" date="2022-08" db="UniProtKB">
        <authorList>
            <consortium name="EnsemblMetazoa"/>
        </authorList>
    </citation>
    <scope>IDENTIFICATION</scope>
    <source>
        <strain evidence="2">STECLA/ALBI9_A</strain>
    </source>
</reference>
<sequence>MENYQLIHSKLTLQSAASQLEKVLKLSQKSKATNRKLADGELELMKNLCKADNNRICQLATEAFLLLATDGTVDQGQVLGILMTILPSSGPSQFNTIGSAIFELLLLDLRRRCSLAGTTGRSYVCQFDLKAPQHPVIQLLEKCEPGCMIIFLEMITATLDGHNSEPAIRENCVEFLRPVLLHLFVNVRSFPDCYKLWRLLVVKATRDPKAEDLLFEILGWRRDTTASQTCYTVSLLVDGLDALQGSSDDHLLNLRLEIAIYLAAILKEYIGFNNDPTRCLNVLEDVCEDALKHDPVPQLDVLLLIFVDLLTVVSPMKQYGLVKIISSLFPSCGAFSRMMAKETMIQLLGQPSYATQHLPLCDKILKDNSKELVNRVIPTKQLLKATYYHTGLAKWALICNWTSSYPTALDEYFRADRSQHCPRFSSCLGSMYRAIFVTTTFDDDVWRANFRALVAMMKGNDVQATQCMIPLLYGLAQQQDPGRRLHILQTLAATGAKENVIGILKAMTKDLDRATCLDLYLRLWKAEPRTYPLLYDLLKDTSRPPAKADLWEHTVARAYTIREVCLIKPQQHGEDLVNLFSEILSNPNDADNEVAVCLSLDAISSLCEHQVVNIVSTWKVLGFRFANESRTRVIRCLCRFFANVPLIKVTSQEQERLVNHIIGTLWHYVTDYDDGEIIGAALATLKHFNPNSLTLRQIPELFRQGIDLPEPSADDGISIADSPGSVPPECWIQLVQYTNLGAIDAAGDLVAYYIAREMETFRGGVYQTPEGRPEPSNLKYLPRASILSTIVNYLIAQSTKFATSSTTSEQVLVQLLRIVAKKYSKPIPPLNWCFLHEYFLNCFEMRDYCVQIAIKQMPYSGTAKRMLENYLNELCETVMLEEDLVKIFAHLEAITETVQTPIYKRFVHLSLHFLAERAEDKRFADSSAFLQTLELVGKVLEGNCNNESNFEVLCETLKGFFGRFDHNTQIFRKYIDVLVLLPRAQLDDFPTVSEDASLTVLQKKIYFEFAVRKQNPTITMMPVVESIAKAVTSNIEDSQLLIVYFLEQLYEFVQCFNDSANVGKPLIIFIDELISSTQSALVSMDLQSIRFMLDAFMMSVISFSGWGTLYGAYSISFDRSLRMQLFPVALVTLFEQNYWREIEIKIYEVLYHLHGVTTLPSDLAECFRNTLICCKKQPYFQQSKSWPKYASMRRS</sequence>
<name>A0A2Y9D0G8_ANOAL</name>
<dbReference type="InterPro" id="IPR016024">
    <property type="entry name" value="ARM-type_fold"/>
</dbReference>
<dbReference type="VEuPathDB" id="VectorBase:AALB016073"/>
<dbReference type="GO" id="GO:0060147">
    <property type="term" value="P:regulation of post-transcriptional gene silencing"/>
    <property type="evidence" value="ECO:0007669"/>
    <property type="project" value="InterPro"/>
</dbReference>
<dbReference type="InterPro" id="IPR022542">
    <property type="entry name" value="FOCAD/RST1_DUF3730"/>
</dbReference>
<keyword evidence="3" id="KW-1185">Reference proteome</keyword>
<dbReference type="Pfam" id="PF12530">
    <property type="entry name" value="DUF3730"/>
    <property type="match status" value="1"/>
</dbReference>
<dbReference type="InterPro" id="IPR045163">
    <property type="entry name" value="Focadhesin/RST1"/>
</dbReference>
<dbReference type="STRING" id="7167.A0A2Y9D0G8"/>
<feature type="domain" description="DUF3730" evidence="1">
    <location>
        <begin position="469"/>
        <end position="684"/>
    </location>
</feature>
<dbReference type="EnsemblMetazoa" id="AALB016073-RA">
    <property type="protein sequence ID" value="AALB016073-PA"/>
    <property type="gene ID" value="AALB016073"/>
</dbReference>
<dbReference type="Proteomes" id="UP000069272">
    <property type="component" value="Chromosome 3L"/>
</dbReference>
<reference evidence="2 3" key="1">
    <citation type="journal article" date="2017" name="G3 (Bethesda)">
        <title>The Physical Genome Mapping of Anopheles albimanus Corrected Scaffold Misassemblies and Identified Interarm Rearrangements in Genus Anopheles.</title>
        <authorList>
            <person name="Artemov G.N."/>
            <person name="Peery A.N."/>
            <person name="Jiang X."/>
            <person name="Tu Z."/>
            <person name="Stegniy V.N."/>
            <person name="Sharakhova M.V."/>
            <person name="Sharakhov I.V."/>
        </authorList>
    </citation>
    <scope>NUCLEOTIDE SEQUENCE [LARGE SCALE GENOMIC DNA]</scope>
    <source>
        <strain evidence="2 3">ALBI9_A</strain>
    </source>
</reference>
<evidence type="ECO:0000259" key="1">
    <source>
        <dbReference type="Pfam" id="PF12530"/>
    </source>
</evidence>